<gene>
    <name evidence="2" type="ORF">LAS9267_01676</name>
</gene>
<evidence type="ECO:0000313" key="2">
    <source>
        <dbReference type="EMBL" id="SPE22339.1"/>
    </source>
</evidence>
<dbReference type="AlphaFoldDB" id="A0AAE8SBC7"/>
<keyword evidence="1" id="KW-1133">Transmembrane helix</keyword>
<organism evidence="2 3">
    <name type="scientific">Latilactobacillus sakei</name>
    <name type="common">Lactobacillus sakei</name>
    <dbReference type="NCBI Taxonomy" id="1599"/>
    <lineage>
        <taxon>Bacteria</taxon>
        <taxon>Bacillati</taxon>
        <taxon>Bacillota</taxon>
        <taxon>Bacilli</taxon>
        <taxon>Lactobacillales</taxon>
        <taxon>Lactobacillaceae</taxon>
        <taxon>Latilactobacillus</taxon>
    </lineage>
</organism>
<evidence type="ECO:0000256" key="1">
    <source>
        <dbReference type="SAM" id="Phobius"/>
    </source>
</evidence>
<accession>A0AAE8SBC7</accession>
<evidence type="ECO:0000313" key="3">
    <source>
        <dbReference type="Proteomes" id="UP000239650"/>
    </source>
</evidence>
<name>A0AAE8SBC7_LATSK</name>
<comment type="caution">
    <text evidence="2">The sequence shown here is derived from an EMBL/GenBank/DDBJ whole genome shotgun (WGS) entry which is preliminary data.</text>
</comment>
<proteinExistence type="predicted"/>
<dbReference type="Proteomes" id="UP000239650">
    <property type="component" value="Unassembled WGS sequence"/>
</dbReference>
<keyword evidence="1" id="KW-0812">Transmembrane</keyword>
<dbReference type="EMBL" id="OKRC01000008">
    <property type="protein sequence ID" value="SPE22339.1"/>
    <property type="molecule type" value="Genomic_DNA"/>
</dbReference>
<keyword evidence="1" id="KW-0472">Membrane</keyword>
<feature type="transmembrane region" description="Helical" evidence="1">
    <location>
        <begin position="21"/>
        <end position="41"/>
    </location>
</feature>
<reference evidence="2 3" key="1">
    <citation type="submission" date="2018-02" db="EMBL/GenBank/DDBJ databases">
        <authorList>
            <person name="Rodrigo-Torres L."/>
            <person name="Arahal R. D."/>
            <person name="Lucena T."/>
        </authorList>
    </citation>
    <scope>NUCLEOTIDE SEQUENCE [LARGE SCALE GENOMIC DNA]</scope>
    <source>
        <strain evidence="2 3">CECT 9267</strain>
    </source>
</reference>
<protein>
    <submittedName>
        <fullName evidence="2">Uncharacterized protein</fullName>
    </submittedName>
</protein>
<sequence length="56" mass="6646">MKRLWITSYVNQTNYRKVKWGMIELTVVLAAAFIVSTYFAIRVYQDFNSFTTITMN</sequence>